<dbReference type="Proteomes" id="UP000463857">
    <property type="component" value="Chromosome"/>
</dbReference>
<dbReference type="InParanoid" id="A0A7L4YLM8"/>
<evidence type="ECO:0000313" key="3">
    <source>
        <dbReference type="Proteomes" id="UP000463857"/>
    </source>
</evidence>
<dbReference type="RefSeq" id="WP_159544239.1">
    <property type="nucleotide sequence ID" value="NZ_CP047156.1"/>
</dbReference>
<feature type="transmembrane region" description="Helical" evidence="1">
    <location>
        <begin position="14"/>
        <end position="34"/>
    </location>
</feature>
<organism evidence="2 3">
    <name type="scientific">Epidermidibacterium keratini</name>
    <dbReference type="NCBI Taxonomy" id="1891644"/>
    <lineage>
        <taxon>Bacteria</taxon>
        <taxon>Bacillati</taxon>
        <taxon>Actinomycetota</taxon>
        <taxon>Actinomycetes</taxon>
        <taxon>Sporichthyales</taxon>
        <taxon>Sporichthyaceae</taxon>
        <taxon>Epidermidibacterium</taxon>
    </lineage>
</organism>
<evidence type="ECO:0000256" key="1">
    <source>
        <dbReference type="SAM" id="Phobius"/>
    </source>
</evidence>
<keyword evidence="1" id="KW-0812">Transmembrane</keyword>
<dbReference type="OrthoDB" id="3372801at2"/>
<evidence type="ECO:0000313" key="2">
    <source>
        <dbReference type="EMBL" id="QHC00096.1"/>
    </source>
</evidence>
<dbReference type="AlphaFoldDB" id="A0A7L4YLM8"/>
<dbReference type="EMBL" id="CP047156">
    <property type="protein sequence ID" value="QHC00096.1"/>
    <property type="molecule type" value="Genomic_DNA"/>
</dbReference>
<keyword evidence="3" id="KW-1185">Reference proteome</keyword>
<accession>A0A7L4YLM8</accession>
<reference evidence="2 3" key="1">
    <citation type="journal article" date="2018" name="Int. J. Syst. Evol. Microbiol.">
        <title>Epidermidibacterium keratini gen. nov., sp. nov., a member of the family Sporichthyaceae, isolated from keratin epidermis.</title>
        <authorList>
            <person name="Lee D.G."/>
            <person name="Trujillo M.E."/>
            <person name="Kang S."/>
            <person name="Nam J.J."/>
            <person name="Kim Y.J."/>
        </authorList>
    </citation>
    <scope>NUCLEOTIDE SEQUENCE [LARGE SCALE GENOMIC DNA]</scope>
    <source>
        <strain evidence="2 3">EPI-7</strain>
    </source>
</reference>
<gene>
    <name evidence="2" type="ORF">EK0264_07280</name>
</gene>
<name>A0A7L4YLM8_9ACTN</name>
<dbReference type="KEGG" id="eke:EK0264_07280"/>
<protein>
    <submittedName>
        <fullName evidence="2">Uncharacterized protein</fullName>
    </submittedName>
</protein>
<keyword evidence="1" id="KW-1133">Transmembrane helix</keyword>
<keyword evidence="1" id="KW-0472">Membrane</keyword>
<feature type="transmembrane region" description="Helical" evidence="1">
    <location>
        <begin position="177"/>
        <end position="196"/>
    </location>
</feature>
<proteinExistence type="predicted"/>
<sequence length="309" mass="33076">MAAQRGGRRGLSEIALLVVCLVLGGVALWGAGVLDSAIAREVRVSNAYVEDGVEIDEAEAEQIIGNRNLVVIYLDGELGSRGSDVCDAVSSAAAGSFVAIVDEQMRMYGCSLMPGEDESDEFGKGYVAETTMRTGIRSVADDPIQATRVLASNFDGLVRAGIAPESAREITVPYSRYLIAGIALGTVVIGALLVYLRGRVLGHRRADQVEGDIADRGLIAQRDAALAATGVRLLELDATLQDAFATPEEDRLISERLHIGSYERMTKEYVELNAEAAGDEPSGGIDDQLDRIEAINEEATRVLTQRKYS</sequence>